<organism evidence="3 4">
    <name type="scientific">Amaricoccus solimangrovi</name>
    <dbReference type="NCBI Taxonomy" id="2589815"/>
    <lineage>
        <taxon>Bacteria</taxon>
        <taxon>Pseudomonadati</taxon>
        <taxon>Pseudomonadota</taxon>
        <taxon>Alphaproteobacteria</taxon>
        <taxon>Rhodobacterales</taxon>
        <taxon>Paracoccaceae</taxon>
        <taxon>Amaricoccus</taxon>
    </lineage>
</organism>
<dbReference type="Proteomes" id="UP000319255">
    <property type="component" value="Unassembled WGS sequence"/>
</dbReference>
<dbReference type="Gene3D" id="3.30.70.1060">
    <property type="entry name" value="Dimeric alpha+beta barrel"/>
    <property type="match status" value="1"/>
</dbReference>
<dbReference type="AlphaFoldDB" id="A0A501WBD7"/>
<dbReference type="PANTHER" id="PTHR33606">
    <property type="entry name" value="PROTEIN YCII"/>
    <property type="match status" value="1"/>
</dbReference>
<reference evidence="3 4" key="1">
    <citation type="submission" date="2019-06" db="EMBL/GenBank/DDBJ databases">
        <title>A novel bacterium of genus Amaricoccus, isolated from marine sediment.</title>
        <authorList>
            <person name="Huang H."/>
            <person name="Mo K."/>
            <person name="Hu Y."/>
        </authorList>
    </citation>
    <scope>NUCLEOTIDE SEQUENCE [LARGE SCALE GENOMIC DNA]</scope>
    <source>
        <strain evidence="3 4">HB172011</strain>
    </source>
</reference>
<proteinExistence type="inferred from homology"/>
<gene>
    <name evidence="3" type="ORF">FJM51_22440</name>
</gene>
<dbReference type="RefSeq" id="WP_140456337.1">
    <property type="nucleotide sequence ID" value="NZ_VFRP01000054.1"/>
</dbReference>
<comment type="similarity">
    <text evidence="1">Belongs to the YciI family.</text>
</comment>
<dbReference type="InterPro" id="IPR051807">
    <property type="entry name" value="Sec-metab_biosynth-assoc"/>
</dbReference>
<evidence type="ECO:0000256" key="1">
    <source>
        <dbReference type="ARBA" id="ARBA00007689"/>
    </source>
</evidence>
<dbReference type="EMBL" id="VFRP01000054">
    <property type="protein sequence ID" value="TPE45690.1"/>
    <property type="molecule type" value="Genomic_DNA"/>
</dbReference>
<protein>
    <submittedName>
        <fullName evidence="3">YciI family protein</fullName>
    </submittedName>
</protein>
<evidence type="ECO:0000313" key="3">
    <source>
        <dbReference type="EMBL" id="TPE45690.1"/>
    </source>
</evidence>
<name>A0A501WBD7_9RHOB</name>
<feature type="domain" description="YCII-related" evidence="2">
    <location>
        <begin position="1"/>
        <end position="87"/>
    </location>
</feature>
<dbReference type="InterPro" id="IPR011008">
    <property type="entry name" value="Dimeric_a/b-barrel"/>
</dbReference>
<dbReference type="PANTHER" id="PTHR33606:SF3">
    <property type="entry name" value="PROTEIN YCII"/>
    <property type="match status" value="1"/>
</dbReference>
<accession>A0A501WBD7</accession>
<comment type="caution">
    <text evidence="3">The sequence shown here is derived from an EMBL/GenBank/DDBJ whole genome shotgun (WGS) entry which is preliminary data.</text>
</comment>
<evidence type="ECO:0000259" key="2">
    <source>
        <dbReference type="Pfam" id="PF03795"/>
    </source>
</evidence>
<dbReference type="Pfam" id="PF03795">
    <property type="entry name" value="YCII"/>
    <property type="match status" value="1"/>
</dbReference>
<dbReference type="SUPFAM" id="SSF54909">
    <property type="entry name" value="Dimeric alpha+beta barrel"/>
    <property type="match status" value="1"/>
</dbReference>
<dbReference type="InterPro" id="IPR005545">
    <property type="entry name" value="YCII"/>
</dbReference>
<sequence length="96" mass="10727">MRYVVHCLDMPGAAALRLRHYEAHKAYLATGTVATVISGPLLAEDGETMIGSLFIFEAESREEVEAFNQADPFCQAGVWESVDIHPFLMRVDNRDQ</sequence>
<dbReference type="OrthoDB" id="2293521at2"/>
<keyword evidence="4" id="KW-1185">Reference proteome</keyword>
<evidence type="ECO:0000313" key="4">
    <source>
        <dbReference type="Proteomes" id="UP000319255"/>
    </source>
</evidence>